<comment type="similarity">
    <text evidence="2">Belongs to the small GTPase superfamily. Arf family.</text>
</comment>
<keyword evidence="16" id="KW-1185">Reference proteome</keyword>
<protein>
    <recommendedName>
        <fullName evidence="12">ADP-ribosylation factor</fullName>
    </recommendedName>
</protein>
<dbReference type="GO" id="GO:0046872">
    <property type="term" value="F:metal ion binding"/>
    <property type="evidence" value="ECO:0007669"/>
    <property type="project" value="UniProtKB-KW"/>
</dbReference>
<accession>A0A9P5RW10</accession>
<evidence type="ECO:0000313" key="16">
    <source>
        <dbReference type="Proteomes" id="UP000748756"/>
    </source>
</evidence>
<feature type="binding site" evidence="14">
    <location>
        <position position="37"/>
    </location>
    <ligand>
        <name>Mg(2+)</name>
        <dbReference type="ChEBI" id="CHEBI:18420"/>
    </ligand>
</feature>
<dbReference type="Proteomes" id="UP000748756">
    <property type="component" value="Unassembled WGS sequence"/>
</dbReference>
<dbReference type="CDD" id="cd00878">
    <property type="entry name" value="Arf_Arl"/>
    <property type="match status" value="1"/>
</dbReference>
<evidence type="ECO:0000256" key="14">
    <source>
        <dbReference type="PIRSR" id="PIRSR606689-2"/>
    </source>
</evidence>
<keyword evidence="4" id="KW-0519">Myristate</keyword>
<dbReference type="PROSITE" id="PS51417">
    <property type="entry name" value="ARF"/>
    <property type="match status" value="1"/>
</dbReference>
<evidence type="ECO:0000256" key="7">
    <source>
        <dbReference type="ARBA" id="ARBA00022927"/>
    </source>
</evidence>
<evidence type="ECO:0000256" key="5">
    <source>
        <dbReference type="ARBA" id="ARBA00022741"/>
    </source>
</evidence>
<keyword evidence="9 13" id="KW-0342">GTP-binding</keyword>
<evidence type="ECO:0000256" key="13">
    <source>
        <dbReference type="PIRSR" id="PIRSR606689-1"/>
    </source>
</evidence>
<dbReference type="GO" id="GO:0016192">
    <property type="term" value="P:vesicle-mediated transport"/>
    <property type="evidence" value="ECO:0007669"/>
    <property type="project" value="UniProtKB-KW"/>
</dbReference>
<keyword evidence="14" id="KW-0479">Metal-binding</keyword>
<keyword evidence="3" id="KW-0813">Transport</keyword>
<dbReference type="GO" id="GO:0015031">
    <property type="term" value="P:protein transport"/>
    <property type="evidence" value="ECO:0007669"/>
    <property type="project" value="UniProtKB-KW"/>
</dbReference>
<keyword evidence="14" id="KW-0460">Magnesium</keyword>
<keyword evidence="5 13" id="KW-0547">Nucleotide-binding</keyword>
<dbReference type="SMART" id="SM00177">
    <property type="entry name" value="ARF"/>
    <property type="match status" value="1"/>
</dbReference>
<proteinExistence type="inferred from homology"/>
<evidence type="ECO:0000313" key="15">
    <source>
        <dbReference type="EMBL" id="KAF9149139.1"/>
    </source>
</evidence>
<comment type="function">
    <text evidence="11">GTP-binding protein involved in protein trafficking; may modulate vesicle budding and uncoating within the Golgi apparatus.</text>
</comment>
<comment type="subcellular location">
    <subcellularLocation>
        <location evidence="1">Golgi apparatus</location>
    </subcellularLocation>
</comment>
<evidence type="ECO:0000256" key="11">
    <source>
        <dbReference type="ARBA" id="ARBA00053326"/>
    </source>
</evidence>
<comment type="caution">
    <text evidence="15">The sequence shown here is derived from an EMBL/GenBank/DDBJ whole genome shotgun (WGS) entry which is preliminary data.</text>
</comment>
<dbReference type="GO" id="GO:0005794">
    <property type="term" value="C:Golgi apparatus"/>
    <property type="evidence" value="ECO:0007669"/>
    <property type="project" value="UniProtKB-SubCell"/>
</dbReference>
<name>A0A9P5RW10_9FUNG</name>
<dbReference type="InterPro" id="IPR006689">
    <property type="entry name" value="Small_GTPase_ARF/SAR"/>
</dbReference>
<evidence type="ECO:0000256" key="12">
    <source>
        <dbReference type="ARBA" id="ARBA00070396"/>
    </source>
</evidence>
<evidence type="ECO:0000256" key="4">
    <source>
        <dbReference type="ARBA" id="ARBA00022707"/>
    </source>
</evidence>
<dbReference type="OrthoDB" id="2408431at2759"/>
<keyword evidence="7" id="KW-0653">Protein transport</keyword>
<dbReference type="GO" id="GO:0003924">
    <property type="term" value="F:GTPase activity"/>
    <property type="evidence" value="ECO:0007669"/>
    <property type="project" value="InterPro"/>
</dbReference>
<dbReference type="Gene3D" id="3.40.50.300">
    <property type="entry name" value="P-loop containing nucleotide triphosphate hydrolases"/>
    <property type="match status" value="1"/>
</dbReference>
<evidence type="ECO:0000256" key="8">
    <source>
        <dbReference type="ARBA" id="ARBA00023034"/>
    </source>
</evidence>
<evidence type="ECO:0000256" key="6">
    <source>
        <dbReference type="ARBA" id="ARBA00022892"/>
    </source>
</evidence>
<evidence type="ECO:0000256" key="1">
    <source>
        <dbReference type="ARBA" id="ARBA00004555"/>
    </source>
</evidence>
<dbReference type="FunFam" id="3.40.50.300:FF:003500">
    <property type="entry name" value="ADP-ribosylation factor 1"/>
    <property type="match status" value="1"/>
</dbReference>
<dbReference type="AlphaFoldDB" id="A0A9P5RW10"/>
<dbReference type="PRINTS" id="PR00328">
    <property type="entry name" value="SAR1GTPBP"/>
</dbReference>
<keyword evidence="6" id="KW-0931">ER-Golgi transport</keyword>
<evidence type="ECO:0000256" key="10">
    <source>
        <dbReference type="ARBA" id="ARBA00023288"/>
    </source>
</evidence>
<dbReference type="InterPro" id="IPR024156">
    <property type="entry name" value="Small_GTPase_ARF"/>
</dbReference>
<dbReference type="GO" id="GO:0005525">
    <property type="term" value="F:GTP binding"/>
    <property type="evidence" value="ECO:0007669"/>
    <property type="project" value="UniProtKB-KW"/>
</dbReference>
<feature type="binding site" evidence="14">
    <location>
        <position position="54"/>
    </location>
    <ligand>
        <name>Mg(2+)</name>
        <dbReference type="ChEBI" id="CHEBI:18420"/>
    </ligand>
</feature>
<feature type="binding site" evidence="13">
    <location>
        <begin position="133"/>
        <end position="136"/>
    </location>
    <ligand>
        <name>GTP</name>
        <dbReference type="ChEBI" id="CHEBI:37565"/>
    </ligand>
</feature>
<evidence type="ECO:0000256" key="2">
    <source>
        <dbReference type="ARBA" id="ARBA00010290"/>
    </source>
</evidence>
<dbReference type="Pfam" id="PF00025">
    <property type="entry name" value="Arf"/>
    <property type="match status" value="1"/>
</dbReference>
<dbReference type="SMART" id="SM00178">
    <property type="entry name" value="SAR"/>
    <property type="match status" value="1"/>
</dbReference>
<feature type="binding site" evidence="13">
    <location>
        <begin position="30"/>
        <end position="37"/>
    </location>
    <ligand>
        <name>GTP</name>
        <dbReference type="ChEBI" id="CHEBI:37565"/>
    </ligand>
</feature>
<keyword evidence="10" id="KW-0449">Lipoprotein</keyword>
<organism evidence="15 16">
    <name type="scientific">Linnemannia schmuckeri</name>
    <dbReference type="NCBI Taxonomy" id="64567"/>
    <lineage>
        <taxon>Eukaryota</taxon>
        <taxon>Fungi</taxon>
        <taxon>Fungi incertae sedis</taxon>
        <taxon>Mucoromycota</taxon>
        <taxon>Mortierellomycotina</taxon>
        <taxon>Mortierellomycetes</taxon>
        <taxon>Mortierellales</taxon>
        <taxon>Mortierellaceae</taxon>
        <taxon>Linnemannia</taxon>
    </lineage>
</organism>
<keyword evidence="8" id="KW-0333">Golgi apparatus</keyword>
<dbReference type="EMBL" id="JAAAUQ010000568">
    <property type="protein sequence ID" value="KAF9149139.1"/>
    <property type="molecule type" value="Genomic_DNA"/>
</dbReference>
<dbReference type="PANTHER" id="PTHR11711">
    <property type="entry name" value="ADP RIBOSYLATION FACTOR-RELATED"/>
    <property type="match status" value="1"/>
</dbReference>
<dbReference type="SUPFAM" id="SSF52540">
    <property type="entry name" value="P-loop containing nucleoside triphosphate hydrolases"/>
    <property type="match status" value="1"/>
</dbReference>
<dbReference type="InterPro" id="IPR027417">
    <property type="entry name" value="P-loop_NTPase"/>
</dbReference>
<feature type="binding site" evidence="13">
    <location>
        <position position="76"/>
    </location>
    <ligand>
        <name>GTP</name>
        <dbReference type="ChEBI" id="CHEBI:37565"/>
    </ligand>
</feature>
<evidence type="ECO:0000256" key="3">
    <source>
        <dbReference type="ARBA" id="ARBA00022448"/>
    </source>
</evidence>
<evidence type="ECO:0000256" key="9">
    <source>
        <dbReference type="ARBA" id="ARBA00023134"/>
    </source>
</evidence>
<reference evidence="15" key="1">
    <citation type="journal article" date="2020" name="Fungal Divers.">
        <title>Resolving the Mortierellaceae phylogeny through synthesis of multi-gene phylogenetics and phylogenomics.</title>
        <authorList>
            <person name="Vandepol N."/>
            <person name="Liber J."/>
            <person name="Desiro A."/>
            <person name="Na H."/>
            <person name="Kennedy M."/>
            <person name="Barry K."/>
            <person name="Grigoriev I.V."/>
            <person name="Miller A.N."/>
            <person name="O'Donnell K."/>
            <person name="Stajich J.E."/>
            <person name="Bonito G."/>
        </authorList>
    </citation>
    <scope>NUCLEOTIDE SEQUENCE</scope>
    <source>
        <strain evidence="15">NRRL 6426</strain>
    </source>
</reference>
<gene>
    <name evidence="15" type="ORF">BG015_009071</name>
</gene>
<sequence>MLGPIRESLSAAHTWISDTLWPQQEVLMMGDSGGGKTTALYRLIFGKEVATLPTYVYNVESLTIQGVRFKVLDFGGQMGSFWRHYVSVRTAGIIWMVDSTNEDELETLRTDPWRVLWDYNRVSKETVLLVFANHQDRLNALSVVEVKDKLELETRARGRRWHIQGSSATTGEGLVEGMEWMATQLSKAR</sequence>